<evidence type="ECO:0000256" key="2">
    <source>
        <dbReference type="ARBA" id="ARBA00023239"/>
    </source>
</evidence>
<dbReference type="GO" id="GO:0019323">
    <property type="term" value="P:pentose catabolic process"/>
    <property type="evidence" value="ECO:0007669"/>
    <property type="project" value="TreeGrafter"/>
</dbReference>
<reference evidence="5" key="1">
    <citation type="submission" date="2016-10" db="EMBL/GenBank/DDBJ databases">
        <authorList>
            <person name="Varghese N."/>
            <person name="Submissions S."/>
        </authorList>
    </citation>
    <scope>NUCLEOTIDE SEQUENCE [LARGE SCALE GENOMIC DNA]</scope>
    <source>
        <strain evidence="5">DSM 44268</strain>
    </source>
</reference>
<dbReference type="PANTHER" id="PTHR22789:SF0">
    <property type="entry name" value="3-OXO-TETRONATE 4-PHOSPHATE DECARBOXYLASE-RELATED"/>
    <property type="match status" value="1"/>
</dbReference>
<dbReference type="Gene3D" id="3.40.225.10">
    <property type="entry name" value="Class II aldolase/adducin N-terminal domain"/>
    <property type="match status" value="1"/>
</dbReference>
<dbReference type="SUPFAM" id="SSF53639">
    <property type="entry name" value="AraD/HMP-PK domain-like"/>
    <property type="match status" value="1"/>
</dbReference>
<dbReference type="GO" id="GO:0005829">
    <property type="term" value="C:cytosol"/>
    <property type="evidence" value="ECO:0007669"/>
    <property type="project" value="TreeGrafter"/>
</dbReference>
<dbReference type="SMART" id="SM01007">
    <property type="entry name" value="Aldolase_II"/>
    <property type="match status" value="1"/>
</dbReference>
<sequence>MATDAERRAAAESLVRYGRRMNPDGLAVGPAGNLSVRLDDVVAITPSQIRYDEVTPESICFVTMDGEHVGGEGRVSSETPMHLAVYRTTRAAAVVHTHSPRAVAASTVVEELPAIHYSILRAGGGPTIRVAPYERFGSDELARAAVVGLDGRTAVLLQNHGAITYGRDLAEAYERAQLVEWLADVHLAASGFGSPRILTDEELGQVASESARRRYGSAAGTTR</sequence>
<dbReference type="InterPro" id="IPR001303">
    <property type="entry name" value="Aldolase_II/adducin_N"/>
</dbReference>
<dbReference type="AlphaFoldDB" id="A0A1G7RPW1"/>
<name>A0A1G7RPW1_9ACTN</name>
<protein>
    <submittedName>
        <fullName evidence="4">L-fuculose 1-phosphate aldolase</fullName>
    </submittedName>
</protein>
<keyword evidence="5" id="KW-1185">Reference proteome</keyword>
<dbReference type="GO" id="GO:0016832">
    <property type="term" value="F:aldehyde-lyase activity"/>
    <property type="evidence" value="ECO:0007669"/>
    <property type="project" value="TreeGrafter"/>
</dbReference>
<dbReference type="STRING" id="1550231.SAMN05660662_0432"/>
<accession>A0A1G7RPW1</accession>
<dbReference type="PANTHER" id="PTHR22789">
    <property type="entry name" value="FUCULOSE PHOSPHATE ALDOLASE"/>
    <property type="match status" value="1"/>
</dbReference>
<dbReference type="InterPro" id="IPR036409">
    <property type="entry name" value="Aldolase_II/adducin_N_sf"/>
</dbReference>
<keyword evidence="1" id="KW-0479">Metal-binding</keyword>
<evidence type="ECO:0000313" key="5">
    <source>
        <dbReference type="Proteomes" id="UP000199406"/>
    </source>
</evidence>
<dbReference type="RefSeq" id="WP_218122523.1">
    <property type="nucleotide sequence ID" value="NZ_FNBT01000012.1"/>
</dbReference>
<dbReference type="EMBL" id="FNBT01000012">
    <property type="protein sequence ID" value="SDG12745.1"/>
    <property type="molecule type" value="Genomic_DNA"/>
</dbReference>
<keyword evidence="2" id="KW-0456">Lyase</keyword>
<proteinExistence type="predicted"/>
<dbReference type="Proteomes" id="UP000199406">
    <property type="component" value="Unassembled WGS sequence"/>
</dbReference>
<dbReference type="InterPro" id="IPR050197">
    <property type="entry name" value="Aldolase_class_II_sugar_metab"/>
</dbReference>
<evidence type="ECO:0000313" key="4">
    <source>
        <dbReference type="EMBL" id="SDG12745.1"/>
    </source>
</evidence>
<evidence type="ECO:0000259" key="3">
    <source>
        <dbReference type="SMART" id="SM01007"/>
    </source>
</evidence>
<organism evidence="4 5">
    <name type="scientific">Blastococcus aurantiacus</name>
    <dbReference type="NCBI Taxonomy" id="1550231"/>
    <lineage>
        <taxon>Bacteria</taxon>
        <taxon>Bacillati</taxon>
        <taxon>Actinomycetota</taxon>
        <taxon>Actinomycetes</taxon>
        <taxon>Geodermatophilales</taxon>
        <taxon>Geodermatophilaceae</taxon>
        <taxon>Blastococcus</taxon>
    </lineage>
</organism>
<gene>
    <name evidence="4" type="ORF">SAMN05660662_0432</name>
</gene>
<dbReference type="Pfam" id="PF00596">
    <property type="entry name" value="Aldolase_II"/>
    <property type="match status" value="1"/>
</dbReference>
<dbReference type="GO" id="GO:0046872">
    <property type="term" value="F:metal ion binding"/>
    <property type="evidence" value="ECO:0007669"/>
    <property type="project" value="UniProtKB-KW"/>
</dbReference>
<feature type="domain" description="Class II aldolase/adducin N-terminal" evidence="3">
    <location>
        <begin position="12"/>
        <end position="187"/>
    </location>
</feature>
<evidence type="ECO:0000256" key="1">
    <source>
        <dbReference type="ARBA" id="ARBA00022723"/>
    </source>
</evidence>